<dbReference type="EMBL" id="NFKM01000001">
    <property type="protein sequence ID" value="OUP61846.1"/>
    <property type="molecule type" value="Genomic_DNA"/>
</dbReference>
<feature type="binding site" evidence="8">
    <location>
        <position position="67"/>
    </location>
    <ligand>
        <name>Zn(2+)</name>
        <dbReference type="ChEBI" id="CHEBI:29105"/>
        <label>1</label>
    </ligand>
</feature>
<sequence>MTEKTLKIMKELTQIVGISGDEKEVSKALAVHYKGLCDEVIYDNLGSIFAVKKCGKENAKRVMVCAHMDEVGFMITEIHDNGLLSFIKIGDIADGAMYGSRVTLKTREGKELTGAIVADGDTLEKGEGKNMKIDLGCASKKEVEDLGVFVGDSAVISGDFVQVQNRVFAKAWDNRFGCTLTVELLEALKDVELDYDLYIGASVMEEVGIRGGTSATGLIHPDMGIVLDCSAANDYAGKEDEVGKLGKGVLVRYYDKGMMPNRGLLDELVRVCKENNIDYQYFYNMEQTDAAWIHKLFSGCPTLSVCICARGIHTASTMIDLHDYDCAKEAAYKVLSELNEEKIEAFKASNR</sequence>
<dbReference type="GO" id="GO:0046872">
    <property type="term" value="F:metal ion binding"/>
    <property type="evidence" value="ECO:0007669"/>
    <property type="project" value="UniProtKB-UniRule"/>
</dbReference>
<dbReference type="SUPFAM" id="SSF101821">
    <property type="entry name" value="Aminopeptidase/glucanase lid domain"/>
    <property type="match status" value="1"/>
</dbReference>
<comment type="caution">
    <text evidence="9">The sequence shown here is derived from an EMBL/GenBank/DDBJ whole genome shotgun (WGS) entry which is preliminary data.</text>
</comment>
<feature type="binding site" evidence="8">
    <location>
        <position position="228"/>
    </location>
    <ligand>
        <name>Zn(2+)</name>
        <dbReference type="ChEBI" id="CHEBI:29105"/>
        <label>1</label>
    </ligand>
</feature>
<proteinExistence type="inferred from homology"/>
<evidence type="ECO:0000256" key="3">
    <source>
        <dbReference type="ARBA" id="ARBA00022670"/>
    </source>
</evidence>
<keyword evidence="2 9" id="KW-0031">Aminopeptidase</keyword>
<name>A0A1Y4LZ14_9FIRM</name>
<evidence type="ECO:0000256" key="5">
    <source>
        <dbReference type="ARBA" id="ARBA00022801"/>
    </source>
</evidence>
<dbReference type="Pfam" id="PF05343">
    <property type="entry name" value="Peptidase_M42"/>
    <property type="match status" value="1"/>
</dbReference>
<protein>
    <submittedName>
        <fullName evidence="9">Glutamyl aminopeptidase</fullName>
    </submittedName>
</protein>
<dbReference type="InterPro" id="IPR008007">
    <property type="entry name" value="Peptidase_M42"/>
</dbReference>
<keyword evidence="10" id="KW-1185">Reference proteome</keyword>
<evidence type="ECO:0000313" key="9">
    <source>
        <dbReference type="EMBL" id="OUP61846.1"/>
    </source>
</evidence>
<dbReference type="GO" id="GO:0004177">
    <property type="term" value="F:aminopeptidase activity"/>
    <property type="evidence" value="ECO:0007669"/>
    <property type="project" value="UniProtKB-UniRule"/>
</dbReference>
<reference evidence="10" key="1">
    <citation type="submission" date="2017-04" db="EMBL/GenBank/DDBJ databases">
        <title>Function of individual gut microbiota members based on whole genome sequencing of pure cultures obtained from chicken caecum.</title>
        <authorList>
            <person name="Medvecky M."/>
            <person name="Cejkova D."/>
            <person name="Polansky O."/>
            <person name="Karasova D."/>
            <person name="Kubasova T."/>
            <person name="Cizek A."/>
            <person name="Rychlik I."/>
        </authorList>
    </citation>
    <scope>NUCLEOTIDE SEQUENCE [LARGE SCALE GENOMIC DNA]</scope>
    <source>
        <strain evidence="10">An178</strain>
    </source>
</reference>
<dbReference type="InterPro" id="IPR023367">
    <property type="entry name" value="Peptidase_M42_dom2"/>
</dbReference>
<dbReference type="Gene3D" id="2.40.30.40">
    <property type="entry name" value="Peptidase M42, domain 2"/>
    <property type="match status" value="1"/>
</dbReference>
<feature type="binding site" evidence="8">
    <location>
        <position position="173"/>
    </location>
    <ligand>
        <name>Zn(2+)</name>
        <dbReference type="ChEBI" id="CHEBI:29105"/>
        <label>1</label>
    </ligand>
</feature>
<accession>A0A1Y4LZ14</accession>
<comment type="similarity">
    <text evidence="1 6">Belongs to the peptidase M42 family.</text>
</comment>
<evidence type="ECO:0000256" key="4">
    <source>
        <dbReference type="ARBA" id="ARBA00022723"/>
    </source>
</evidence>
<dbReference type="RefSeq" id="WP_087157959.1">
    <property type="nucleotide sequence ID" value="NZ_NFKM01000001.1"/>
</dbReference>
<keyword evidence="4 8" id="KW-0479">Metal-binding</keyword>
<dbReference type="PANTHER" id="PTHR32481">
    <property type="entry name" value="AMINOPEPTIDASE"/>
    <property type="match status" value="1"/>
</dbReference>
<dbReference type="InterPro" id="IPR051464">
    <property type="entry name" value="Peptidase_M42_aminopept"/>
</dbReference>
<keyword evidence="5" id="KW-0378">Hydrolase</keyword>
<organism evidence="9 10">
    <name type="scientific">Faecalitalea cylindroides</name>
    <dbReference type="NCBI Taxonomy" id="39483"/>
    <lineage>
        <taxon>Bacteria</taxon>
        <taxon>Bacillati</taxon>
        <taxon>Bacillota</taxon>
        <taxon>Erysipelotrichia</taxon>
        <taxon>Erysipelotrichales</taxon>
        <taxon>Erysipelotrichaceae</taxon>
        <taxon>Faecalitalea</taxon>
    </lineage>
</organism>
<feature type="binding site" evidence="8">
    <location>
        <position position="206"/>
    </location>
    <ligand>
        <name>Zn(2+)</name>
        <dbReference type="ChEBI" id="CHEBI:29105"/>
        <label>2</label>
    </ligand>
</feature>
<evidence type="ECO:0000313" key="10">
    <source>
        <dbReference type="Proteomes" id="UP000195447"/>
    </source>
</evidence>
<gene>
    <name evidence="9" type="ORF">B5F14_00180</name>
</gene>
<feature type="binding site" evidence="8">
    <location>
        <position position="173"/>
    </location>
    <ligand>
        <name>Zn(2+)</name>
        <dbReference type="ChEBI" id="CHEBI:29105"/>
        <label>2</label>
    </ligand>
</feature>
<dbReference type="Gene3D" id="3.40.630.10">
    <property type="entry name" value="Zn peptidases"/>
    <property type="match status" value="1"/>
</dbReference>
<feature type="binding site" evidence="8">
    <location>
        <position position="313"/>
    </location>
    <ligand>
        <name>Zn(2+)</name>
        <dbReference type="ChEBI" id="CHEBI:29105"/>
        <label>2</label>
    </ligand>
</feature>
<dbReference type="GO" id="GO:0006508">
    <property type="term" value="P:proteolysis"/>
    <property type="evidence" value="ECO:0007669"/>
    <property type="project" value="UniProtKB-KW"/>
</dbReference>
<dbReference type="PIRSF" id="PIRSF001123">
    <property type="entry name" value="PepA_GA"/>
    <property type="match status" value="1"/>
</dbReference>
<evidence type="ECO:0000256" key="6">
    <source>
        <dbReference type="PIRNR" id="PIRNR001123"/>
    </source>
</evidence>
<evidence type="ECO:0000256" key="7">
    <source>
        <dbReference type="PIRSR" id="PIRSR001123-1"/>
    </source>
</evidence>
<evidence type="ECO:0000256" key="8">
    <source>
        <dbReference type="PIRSR" id="PIRSR001123-2"/>
    </source>
</evidence>
<keyword evidence="3" id="KW-0645">Protease</keyword>
<evidence type="ECO:0000256" key="2">
    <source>
        <dbReference type="ARBA" id="ARBA00022438"/>
    </source>
</evidence>
<comment type="cofactor">
    <cofactor evidence="8">
        <name>a divalent metal cation</name>
        <dbReference type="ChEBI" id="CHEBI:60240"/>
    </cofactor>
    <text evidence="8">Binds 2 divalent metal cations per subunit.</text>
</comment>
<dbReference type="SUPFAM" id="SSF53187">
    <property type="entry name" value="Zn-dependent exopeptidases"/>
    <property type="match status" value="1"/>
</dbReference>
<feature type="active site" description="Proton acceptor" evidence="7">
    <location>
        <position position="205"/>
    </location>
</feature>
<dbReference type="Proteomes" id="UP000195447">
    <property type="component" value="Unassembled WGS sequence"/>
</dbReference>
<dbReference type="PANTHER" id="PTHR32481:SF0">
    <property type="entry name" value="AMINOPEPTIDASE YPDE-RELATED"/>
    <property type="match status" value="1"/>
</dbReference>
<evidence type="ECO:0000256" key="1">
    <source>
        <dbReference type="ARBA" id="ARBA00006272"/>
    </source>
</evidence>
<dbReference type="AlphaFoldDB" id="A0A1Y4LZ14"/>